<dbReference type="AlphaFoldDB" id="A0A9N9F8M9"/>
<reference evidence="1" key="1">
    <citation type="submission" date="2021-06" db="EMBL/GenBank/DDBJ databases">
        <authorList>
            <person name="Kallberg Y."/>
            <person name="Tangrot J."/>
            <person name="Rosling A."/>
        </authorList>
    </citation>
    <scope>NUCLEOTIDE SEQUENCE</scope>
    <source>
        <strain evidence="1">UK204</strain>
    </source>
</reference>
<sequence length="170" mass="20068">MGVPLFDKESDEIISDSMNVLDKSKNIRKKYKIIHEMLPQYTSRQIRQRYLNHLNKRLCMNPLGNEEKAFVIRWITTNQKQNGIIHWKILILDLKAKFGLLRSENTVKNFFYSRMKQLSRSRGNQNVPSAQTAVPFNNNVLTHPFKPVAMEPNFQLIPQINEPYRMVPHF</sequence>
<dbReference type="SUPFAM" id="SSF46689">
    <property type="entry name" value="Homeodomain-like"/>
    <property type="match status" value="1"/>
</dbReference>
<proteinExistence type="predicted"/>
<name>A0A9N9F8M9_9GLOM</name>
<dbReference type="Gene3D" id="1.10.10.60">
    <property type="entry name" value="Homeodomain-like"/>
    <property type="match status" value="1"/>
</dbReference>
<dbReference type="InterPro" id="IPR009057">
    <property type="entry name" value="Homeodomain-like_sf"/>
</dbReference>
<organism evidence="1 2">
    <name type="scientific">Funneliformis caledonium</name>
    <dbReference type="NCBI Taxonomy" id="1117310"/>
    <lineage>
        <taxon>Eukaryota</taxon>
        <taxon>Fungi</taxon>
        <taxon>Fungi incertae sedis</taxon>
        <taxon>Mucoromycota</taxon>
        <taxon>Glomeromycotina</taxon>
        <taxon>Glomeromycetes</taxon>
        <taxon>Glomerales</taxon>
        <taxon>Glomeraceae</taxon>
        <taxon>Funneliformis</taxon>
    </lineage>
</organism>
<accession>A0A9N9F8M9</accession>
<dbReference type="OrthoDB" id="2143914at2759"/>
<keyword evidence="2" id="KW-1185">Reference proteome</keyword>
<dbReference type="EMBL" id="CAJVPQ010000885">
    <property type="protein sequence ID" value="CAG8516994.1"/>
    <property type="molecule type" value="Genomic_DNA"/>
</dbReference>
<comment type="caution">
    <text evidence="1">The sequence shown here is derived from an EMBL/GenBank/DDBJ whole genome shotgun (WGS) entry which is preliminary data.</text>
</comment>
<gene>
    <name evidence="1" type="ORF">FCALED_LOCUS4496</name>
</gene>
<dbReference type="Proteomes" id="UP000789570">
    <property type="component" value="Unassembled WGS sequence"/>
</dbReference>
<evidence type="ECO:0000313" key="2">
    <source>
        <dbReference type="Proteomes" id="UP000789570"/>
    </source>
</evidence>
<evidence type="ECO:0000313" key="1">
    <source>
        <dbReference type="EMBL" id="CAG8516994.1"/>
    </source>
</evidence>
<protein>
    <submittedName>
        <fullName evidence="1">13558_t:CDS:1</fullName>
    </submittedName>
</protein>